<evidence type="ECO:0000313" key="9">
    <source>
        <dbReference type="Proteomes" id="UP000178082"/>
    </source>
</evidence>
<dbReference type="SUPFAM" id="SSF102114">
    <property type="entry name" value="Radical SAM enzymes"/>
    <property type="match status" value="1"/>
</dbReference>
<dbReference type="STRING" id="1817883.A3G31_08480"/>
<dbReference type="SFLD" id="SFLDG01384">
    <property type="entry name" value="thioether_bond_formation_requi"/>
    <property type="match status" value="1"/>
</dbReference>
<dbReference type="InterPro" id="IPR023885">
    <property type="entry name" value="4Fe4S-binding_SPASM_dom"/>
</dbReference>
<dbReference type="Gene3D" id="3.20.20.70">
    <property type="entry name" value="Aldolase class I"/>
    <property type="match status" value="1"/>
</dbReference>
<dbReference type="PANTHER" id="PTHR11228">
    <property type="entry name" value="RADICAL SAM DOMAIN PROTEIN"/>
    <property type="match status" value="1"/>
</dbReference>
<keyword evidence="5" id="KW-0408">Iron</keyword>
<keyword evidence="3" id="KW-0949">S-adenosyl-L-methionine</keyword>
<dbReference type="SMART" id="SM00729">
    <property type="entry name" value="Elp3"/>
    <property type="match status" value="1"/>
</dbReference>
<dbReference type="NCBIfam" id="TIGR04085">
    <property type="entry name" value="rSAM_more_4Fe4S"/>
    <property type="match status" value="1"/>
</dbReference>
<dbReference type="InterPro" id="IPR007197">
    <property type="entry name" value="rSAM"/>
</dbReference>
<dbReference type="AlphaFoldDB" id="A0A1F7SIC8"/>
<evidence type="ECO:0000313" key="8">
    <source>
        <dbReference type="EMBL" id="OGL53519.1"/>
    </source>
</evidence>
<gene>
    <name evidence="8" type="ORF">A3G31_08480</name>
</gene>
<dbReference type="InterPro" id="IPR023867">
    <property type="entry name" value="Sulphatase_maturase_rSAM"/>
</dbReference>
<dbReference type="GO" id="GO:0051536">
    <property type="term" value="F:iron-sulfur cluster binding"/>
    <property type="evidence" value="ECO:0007669"/>
    <property type="project" value="UniProtKB-KW"/>
</dbReference>
<evidence type="ECO:0000259" key="7">
    <source>
        <dbReference type="PROSITE" id="PS51918"/>
    </source>
</evidence>
<comment type="cofactor">
    <cofactor evidence="1">
        <name>[4Fe-4S] cluster</name>
        <dbReference type="ChEBI" id="CHEBI:49883"/>
    </cofactor>
</comment>
<dbReference type="SFLD" id="SFLDG01387">
    <property type="entry name" value="BtrN-like_SPASM_domain_contain"/>
    <property type="match status" value="1"/>
</dbReference>
<dbReference type="InterPro" id="IPR041881">
    <property type="entry name" value="PqqD_sf"/>
</dbReference>
<dbReference type="InterPro" id="IPR013785">
    <property type="entry name" value="Aldolase_TIM"/>
</dbReference>
<evidence type="ECO:0000256" key="1">
    <source>
        <dbReference type="ARBA" id="ARBA00001966"/>
    </source>
</evidence>
<dbReference type="InterPro" id="IPR050377">
    <property type="entry name" value="Radical_SAM_PqqE_MftC-like"/>
</dbReference>
<accession>A0A1F7SIC8</accession>
<organism evidence="8 9">
    <name type="scientific">Candidatus Schekmanbacteria bacterium RIFCSPLOWO2_12_FULL_38_15</name>
    <dbReference type="NCBI Taxonomy" id="1817883"/>
    <lineage>
        <taxon>Bacteria</taxon>
        <taxon>Candidatus Schekmaniibacteriota</taxon>
    </lineage>
</organism>
<dbReference type="Pfam" id="PF13186">
    <property type="entry name" value="SPASM"/>
    <property type="match status" value="1"/>
</dbReference>
<dbReference type="InterPro" id="IPR058240">
    <property type="entry name" value="rSAM_sf"/>
</dbReference>
<comment type="caution">
    <text evidence="8">The sequence shown here is derived from an EMBL/GenBank/DDBJ whole genome shotgun (WGS) entry which is preliminary data.</text>
</comment>
<feature type="domain" description="Radical SAM core" evidence="7">
    <location>
        <begin position="99"/>
        <end position="314"/>
    </location>
</feature>
<keyword evidence="2" id="KW-0004">4Fe-4S</keyword>
<evidence type="ECO:0000256" key="2">
    <source>
        <dbReference type="ARBA" id="ARBA00022485"/>
    </source>
</evidence>
<dbReference type="CDD" id="cd01335">
    <property type="entry name" value="Radical_SAM"/>
    <property type="match status" value="1"/>
</dbReference>
<dbReference type="SFLD" id="SFLDG01067">
    <property type="entry name" value="SPASM/twitch_domain_containing"/>
    <property type="match status" value="2"/>
</dbReference>
<reference evidence="8 9" key="1">
    <citation type="journal article" date="2016" name="Nat. Commun.">
        <title>Thousands of microbial genomes shed light on interconnected biogeochemical processes in an aquifer system.</title>
        <authorList>
            <person name="Anantharaman K."/>
            <person name="Brown C.T."/>
            <person name="Hug L.A."/>
            <person name="Sharon I."/>
            <person name="Castelle C.J."/>
            <person name="Probst A.J."/>
            <person name="Thomas B.C."/>
            <person name="Singh A."/>
            <person name="Wilkins M.J."/>
            <person name="Karaoz U."/>
            <person name="Brodie E.L."/>
            <person name="Williams K.H."/>
            <person name="Hubbard S.S."/>
            <person name="Banfield J.F."/>
        </authorList>
    </citation>
    <scope>NUCLEOTIDE SEQUENCE [LARGE SCALE GENOMIC DNA]</scope>
</reference>
<dbReference type="SFLD" id="SFLDS00029">
    <property type="entry name" value="Radical_SAM"/>
    <property type="match status" value="2"/>
</dbReference>
<keyword evidence="4" id="KW-0479">Metal-binding</keyword>
<dbReference type="PANTHER" id="PTHR11228:SF7">
    <property type="entry name" value="PQQA PEPTIDE CYCLASE"/>
    <property type="match status" value="1"/>
</dbReference>
<protein>
    <recommendedName>
        <fullName evidence="7">Radical SAM core domain-containing protein</fullName>
    </recommendedName>
</protein>
<evidence type="ECO:0000256" key="3">
    <source>
        <dbReference type="ARBA" id="ARBA00022691"/>
    </source>
</evidence>
<evidence type="ECO:0000256" key="4">
    <source>
        <dbReference type="ARBA" id="ARBA00022723"/>
    </source>
</evidence>
<dbReference type="GO" id="GO:0046872">
    <property type="term" value="F:metal ion binding"/>
    <property type="evidence" value="ECO:0007669"/>
    <property type="project" value="UniProtKB-KW"/>
</dbReference>
<proteinExistence type="predicted"/>
<dbReference type="Pfam" id="PF04055">
    <property type="entry name" value="Radical_SAM"/>
    <property type="match status" value="1"/>
</dbReference>
<evidence type="ECO:0000256" key="6">
    <source>
        <dbReference type="ARBA" id="ARBA00023014"/>
    </source>
</evidence>
<dbReference type="PROSITE" id="PS51918">
    <property type="entry name" value="RADICAL_SAM"/>
    <property type="match status" value="1"/>
</dbReference>
<dbReference type="InterPro" id="IPR006638">
    <property type="entry name" value="Elp3/MiaA/NifB-like_rSAM"/>
</dbReference>
<dbReference type="Gene3D" id="1.10.10.1150">
    <property type="entry name" value="Coenzyme PQQ synthesis protein D (PqqD)"/>
    <property type="match status" value="1"/>
</dbReference>
<dbReference type="InterPro" id="IPR034391">
    <property type="entry name" value="AdoMet-like_SPASM_containing"/>
</dbReference>
<dbReference type="SFLD" id="SFLDG01386">
    <property type="entry name" value="main_SPASM_domain-containing"/>
    <property type="match status" value="1"/>
</dbReference>
<dbReference type="EMBL" id="MGDI01000025">
    <property type="protein sequence ID" value="OGL53519.1"/>
    <property type="molecule type" value="Genomic_DNA"/>
</dbReference>
<dbReference type="GO" id="GO:0016491">
    <property type="term" value="F:oxidoreductase activity"/>
    <property type="evidence" value="ECO:0007669"/>
    <property type="project" value="InterPro"/>
</dbReference>
<evidence type="ECO:0000256" key="5">
    <source>
        <dbReference type="ARBA" id="ARBA00023004"/>
    </source>
</evidence>
<keyword evidence="6" id="KW-0411">Iron-sulfur</keyword>
<dbReference type="Proteomes" id="UP000178082">
    <property type="component" value="Unassembled WGS sequence"/>
</dbReference>
<sequence length="455" mass="52226">MKEFLPTYVPRISGNFYHEKKEEFHILLHRKNPLWAVVNDRGFEIIKHCNGTNSLKDIERIIASKYRISSENICNDIIHYLNKLKRSFSAKGEELYEQATDIKSLFLHITNGCNLKCKHCYSFDNKKTTGNLKKKEIIKLIDEFRELGGKKLTISGGEPLLRKDILSILKYASHSLEVMLLTNGTLINEKIANFLSENRISVQVSLDGSEAMVNDKIRGNGSFNATMKGISLLKRYGLKDKLIICTTITNHNIEDIPKLIKLVKELEIPVLRFLPLHRVGSALRNWNKVNGDISADDYIRLYRFLFSQRNENIKITSGLNGLVLRMRNNRTWCPIGRTAAITSNGDIYPCALLMEDKFYLGNIRKDSLSEVRNSTRFKSIIEISLSRREKIEKCKNCSWKNLCQAGCPGISLMSKGTIWATDDFCDLRRELYKEIIFNISAKKYGEKALPAWQEC</sequence>
<name>A0A1F7SIC8_9BACT</name>